<name>A0A3N4IIM8_ASCIM</name>
<feature type="region of interest" description="Disordered" evidence="1">
    <location>
        <begin position="178"/>
        <end position="197"/>
    </location>
</feature>
<dbReference type="AlphaFoldDB" id="A0A3N4IIM8"/>
<evidence type="ECO:0000313" key="3">
    <source>
        <dbReference type="Proteomes" id="UP000275078"/>
    </source>
</evidence>
<evidence type="ECO:0000313" key="2">
    <source>
        <dbReference type="EMBL" id="RPA84568.1"/>
    </source>
</evidence>
<organism evidence="2 3">
    <name type="scientific">Ascobolus immersus RN42</name>
    <dbReference type="NCBI Taxonomy" id="1160509"/>
    <lineage>
        <taxon>Eukaryota</taxon>
        <taxon>Fungi</taxon>
        <taxon>Dikarya</taxon>
        <taxon>Ascomycota</taxon>
        <taxon>Pezizomycotina</taxon>
        <taxon>Pezizomycetes</taxon>
        <taxon>Pezizales</taxon>
        <taxon>Ascobolaceae</taxon>
        <taxon>Ascobolus</taxon>
    </lineage>
</organism>
<protein>
    <submittedName>
        <fullName evidence="2">Uncharacterized protein</fullName>
    </submittedName>
</protein>
<accession>A0A3N4IIM8</accession>
<dbReference type="Proteomes" id="UP000275078">
    <property type="component" value="Unassembled WGS sequence"/>
</dbReference>
<reference evidence="2 3" key="1">
    <citation type="journal article" date="2018" name="Nat. Ecol. Evol.">
        <title>Pezizomycetes genomes reveal the molecular basis of ectomycorrhizal truffle lifestyle.</title>
        <authorList>
            <person name="Murat C."/>
            <person name="Payen T."/>
            <person name="Noel B."/>
            <person name="Kuo A."/>
            <person name="Morin E."/>
            <person name="Chen J."/>
            <person name="Kohler A."/>
            <person name="Krizsan K."/>
            <person name="Balestrini R."/>
            <person name="Da Silva C."/>
            <person name="Montanini B."/>
            <person name="Hainaut M."/>
            <person name="Levati E."/>
            <person name="Barry K.W."/>
            <person name="Belfiori B."/>
            <person name="Cichocki N."/>
            <person name="Clum A."/>
            <person name="Dockter R.B."/>
            <person name="Fauchery L."/>
            <person name="Guy J."/>
            <person name="Iotti M."/>
            <person name="Le Tacon F."/>
            <person name="Lindquist E.A."/>
            <person name="Lipzen A."/>
            <person name="Malagnac F."/>
            <person name="Mello A."/>
            <person name="Molinier V."/>
            <person name="Miyauchi S."/>
            <person name="Poulain J."/>
            <person name="Riccioni C."/>
            <person name="Rubini A."/>
            <person name="Sitrit Y."/>
            <person name="Splivallo R."/>
            <person name="Traeger S."/>
            <person name="Wang M."/>
            <person name="Zifcakova L."/>
            <person name="Wipf D."/>
            <person name="Zambonelli A."/>
            <person name="Paolocci F."/>
            <person name="Nowrousian M."/>
            <person name="Ottonello S."/>
            <person name="Baldrian P."/>
            <person name="Spatafora J.W."/>
            <person name="Henrissat B."/>
            <person name="Nagy L.G."/>
            <person name="Aury J.M."/>
            <person name="Wincker P."/>
            <person name="Grigoriev I.V."/>
            <person name="Bonfante P."/>
            <person name="Martin F.M."/>
        </authorList>
    </citation>
    <scope>NUCLEOTIDE SEQUENCE [LARGE SCALE GENOMIC DNA]</scope>
    <source>
        <strain evidence="2 3">RN42</strain>
    </source>
</reference>
<gene>
    <name evidence="2" type="ORF">BJ508DRAFT_303675</name>
</gene>
<evidence type="ECO:0000256" key="1">
    <source>
        <dbReference type="SAM" id="MobiDB-lite"/>
    </source>
</evidence>
<keyword evidence="3" id="KW-1185">Reference proteome</keyword>
<proteinExistence type="predicted"/>
<dbReference type="EMBL" id="ML119658">
    <property type="protein sequence ID" value="RPA84568.1"/>
    <property type="molecule type" value="Genomic_DNA"/>
</dbReference>
<sequence length="269" mass="29157">MAESVGGHLLMWVKYQVPETEREAEIRSGKSVITTSRLLKVVRLERKLGDGVVPAGPRGSELMFGSSIDKYNPRIFHDPTKAIAHPMAHSLLSPTRPVIKASQAASAPPSALEKDRIKKEGQYLVIEELVSATEPLRQAIPDSRTTALGLPSLCAVLDHYFSSVQAVLAEEETNNHLAERETVGSSEDFSNEGVDSGLDVEMTETNGVVVTERKAQGGRIEKVDEACCGGLGEGEVDVKVPTGYELEEGEIYEGGPMDYDLEEGEVYEG</sequence>